<dbReference type="Gramene" id="QL11p055992:mrna">
    <property type="protein sequence ID" value="QL11p055992:mrna"/>
    <property type="gene ID" value="QL11p055992"/>
</dbReference>
<reference evidence="1 2" key="1">
    <citation type="journal article" date="2016" name="G3 (Bethesda)">
        <title>First Draft Assembly and Annotation of the Genome of a California Endemic Oak Quercus lobata Nee (Fagaceae).</title>
        <authorList>
            <person name="Sork V.L."/>
            <person name="Fitz-Gibbon S.T."/>
            <person name="Puiu D."/>
            <person name="Crepeau M."/>
            <person name="Gugger P.F."/>
            <person name="Sherman R."/>
            <person name="Stevens K."/>
            <person name="Langley C.H."/>
            <person name="Pellegrini M."/>
            <person name="Salzberg S.L."/>
        </authorList>
    </citation>
    <scope>NUCLEOTIDE SEQUENCE [LARGE SCALE GENOMIC DNA]</scope>
    <source>
        <strain evidence="1 2">cv. SW786</strain>
    </source>
</reference>
<reference evidence="1" key="2">
    <citation type="submission" date="2021-01" db="UniProtKB">
        <authorList>
            <consortium name="EnsemblPlants"/>
        </authorList>
    </citation>
    <scope>IDENTIFICATION</scope>
</reference>
<dbReference type="InParanoid" id="A0A7N2RE29"/>
<accession>A0A7N2RE29</accession>
<evidence type="ECO:0000313" key="1">
    <source>
        <dbReference type="EnsemblPlants" id="QL11p055992:mrna"/>
    </source>
</evidence>
<protein>
    <submittedName>
        <fullName evidence="1">Uncharacterized protein</fullName>
    </submittedName>
</protein>
<dbReference type="Proteomes" id="UP000594261">
    <property type="component" value="Chromosome 11"/>
</dbReference>
<name>A0A7N2RE29_QUELO</name>
<dbReference type="EnsemblPlants" id="QL11p055992:mrna">
    <property type="protein sequence ID" value="QL11p055992:mrna"/>
    <property type="gene ID" value="QL11p055992"/>
</dbReference>
<proteinExistence type="predicted"/>
<dbReference type="InterPro" id="IPR015915">
    <property type="entry name" value="Kelch-typ_b-propeller"/>
</dbReference>
<dbReference type="EMBL" id="LRBV02000011">
    <property type="status" value="NOT_ANNOTATED_CDS"/>
    <property type="molecule type" value="Genomic_DNA"/>
</dbReference>
<dbReference type="AlphaFoldDB" id="A0A7N2RE29"/>
<keyword evidence="2" id="KW-1185">Reference proteome</keyword>
<dbReference type="InterPro" id="IPR011043">
    <property type="entry name" value="Gal_Oxase/kelch_b-propeller"/>
</dbReference>
<evidence type="ECO:0000313" key="2">
    <source>
        <dbReference type="Proteomes" id="UP000594261"/>
    </source>
</evidence>
<dbReference type="Gene3D" id="2.120.10.80">
    <property type="entry name" value="Kelch-type beta propeller"/>
    <property type="match status" value="1"/>
</dbReference>
<sequence>MEIPSWMEKEKEKGKFGCILLRDSQSFCLEVYTFNFNDDAKHNDQHPHLCRIIPSGFVSFPTIESGIPFHSNPNTISLKPATPTAPHGIVCDRFRLSTVLGFNSFLYHVAKDESTGTTKMAFIDLTTPSSNWVLLPPPPMPRDPLEVHALFLCNKLYCLGSSKQGKPWIVAYDPSLNQWESFPGPSDHPNDIFFSVAIEVPSPTIIVGSVYGPLQVYDVASKTWKLQKFENTDNEFNPFPSHQPVVVGSKFYWYEHCKHRLVGYDWLTKEWYFADVHNMHDCGECFEEDLCLAHIAGDNFCLFWKSLTGSDTFRIHCLKFQVAKYQPIVGSTYCLAASIFTPCQSYVFSGLKSFLNGLVGISPFSTDRGITGLANSPLIEESQD</sequence>
<dbReference type="SUPFAM" id="SSF50965">
    <property type="entry name" value="Galactose oxidase, central domain"/>
    <property type="match status" value="1"/>
</dbReference>
<organism evidence="1 2">
    <name type="scientific">Quercus lobata</name>
    <name type="common">Valley oak</name>
    <dbReference type="NCBI Taxonomy" id="97700"/>
    <lineage>
        <taxon>Eukaryota</taxon>
        <taxon>Viridiplantae</taxon>
        <taxon>Streptophyta</taxon>
        <taxon>Embryophyta</taxon>
        <taxon>Tracheophyta</taxon>
        <taxon>Spermatophyta</taxon>
        <taxon>Magnoliopsida</taxon>
        <taxon>eudicotyledons</taxon>
        <taxon>Gunneridae</taxon>
        <taxon>Pentapetalae</taxon>
        <taxon>rosids</taxon>
        <taxon>fabids</taxon>
        <taxon>Fagales</taxon>
        <taxon>Fagaceae</taxon>
        <taxon>Quercus</taxon>
    </lineage>
</organism>